<name>A0A1H2LCI3_9ACTO</name>
<dbReference type="GeneID" id="65344180"/>
<dbReference type="Proteomes" id="UP000214355">
    <property type="component" value="Chromosome I"/>
</dbReference>
<dbReference type="EMBL" id="LT629804">
    <property type="protein sequence ID" value="SDU78328.1"/>
    <property type="molecule type" value="Genomic_DNA"/>
</dbReference>
<sequence>MSATTYSLSSSVFGFETLKGVLGVGSNTAAKIIDLNLISVFDDRANPRNQRYSGWDIEYLATARNRPFLIPSGTRALVCSMGVEEREDRPSLYLDATWGEREQDLQEIEKELKDPVMWNQIRAGKLRVTGHWRVSQDDTNYLTNNHGIIVASYAGFILDGGRIEKQVPNVLSKSGGRCFVVKPFSPKERFRYAHNYLASRPGPMNKVWTAEGLFQEVADSFVDTYQDEYNITPAIQQKLGIVPGSSLDFIQD</sequence>
<dbReference type="STRING" id="131112.SAMN04489737_0429"/>
<proteinExistence type="predicted"/>
<organism evidence="1 2">
    <name type="scientific">Arcanobacterium phocae</name>
    <dbReference type="NCBI Taxonomy" id="131112"/>
    <lineage>
        <taxon>Bacteria</taxon>
        <taxon>Bacillati</taxon>
        <taxon>Actinomycetota</taxon>
        <taxon>Actinomycetes</taxon>
        <taxon>Actinomycetales</taxon>
        <taxon>Actinomycetaceae</taxon>
        <taxon>Arcanobacterium</taxon>
    </lineage>
</organism>
<keyword evidence="2" id="KW-1185">Reference proteome</keyword>
<evidence type="ECO:0000313" key="1">
    <source>
        <dbReference type="EMBL" id="SDU78328.1"/>
    </source>
</evidence>
<reference evidence="2" key="1">
    <citation type="submission" date="2016-10" db="EMBL/GenBank/DDBJ databases">
        <authorList>
            <person name="Varghese N."/>
            <person name="Submissions S."/>
        </authorList>
    </citation>
    <scope>NUCLEOTIDE SEQUENCE [LARGE SCALE GENOMIC DNA]</scope>
    <source>
        <strain evidence="2">DSM 10002</strain>
    </source>
</reference>
<protein>
    <submittedName>
        <fullName evidence="1">Uncharacterized protein</fullName>
    </submittedName>
</protein>
<dbReference type="OrthoDB" id="3266710at2"/>
<accession>A0A1H2LCI3</accession>
<dbReference type="RefSeq" id="WP_091279338.1">
    <property type="nucleotide sequence ID" value="NZ_LT629804.1"/>
</dbReference>
<gene>
    <name evidence="1" type="ORF">SAMN04489737_0429</name>
</gene>
<evidence type="ECO:0000313" key="2">
    <source>
        <dbReference type="Proteomes" id="UP000214355"/>
    </source>
</evidence>
<dbReference type="AlphaFoldDB" id="A0A1H2LCI3"/>